<comment type="caution">
    <text evidence="1">The sequence shown here is derived from an EMBL/GenBank/DDBJ whole genome shotgun (WGS) entry which is preliminary data.</text>
</comment>
<evidence type="ECO:0000313" key="2">
    <source>
        <dbReference type="Proteomes" id="UP000471640"/>
    </source>
</evidence>
<proteinExistence type="predicted"/>
<name>A0A6P1DSV5_9GAMM</name>
<protein>
    <submittedName>
        <fullName evidence="1">DinB family protein</fullName>
    </submittedName>
</protein>
<dbReference type="SUPFAM" id="SSF109854">
    <property type="entry name" value="DinB/YfiT-like putative metalloenzymes"/>
    <property type="match status" value="1"/>
</dbReference>
<organism evidence="1 2">
    <name type="scientific">Thiorhodococcus mannitoliphagus</name>
    <dbReference type="NCBI Taxonomy" id="329406"/>
    <lineage>
        <taxon>Bacteria</taxon>
        <taxon>Pseudomonadati</taxon>
        <taxon>Pseudomonadota</taxon>
        <taxon>Gammaproteobacteria</taxon>
        <taxon>Chromatiales</taxon>
        <taxon>Chromatiaceae</taxon>
        <taxon>Thiorhodococcus</taxon>
    </lineage>
</organism>
<dbReference type="InterPro" id="IPR034660">
    <property type="entry name" value="DinB/YfiT-like"/>
</dbReference>
<accession>A0A6P1DSV5</accession>
<sequence>MMPRGRKEPAGAGAGIPAHERLAASIWVRFYASFASPGKILEQFRSDAERALTLARRLSEEAGTRPVCIRRFPGIEAESRDWSVYMTLDHLVMINTAITALIHAICSARGHGVEIRVEDVKPHPDAGPDRIPALEALVERYAHQIDCLGLLQSCARYPHPWFGPLTARQWHALAALHNRIHRLQIEKIIDRLD</sequence>
<dbReference type="Gene3D" id="1.20.120.450">
    <property type="entry name" value="dinb family like domain"/>
    <property type="match status" value="1"/>
</dbReference>
<dbReference type="RefSeq" id="WP_164654488.1">
    <property type="nucleotide sequence ID" value="NZ_JAAIJR010000053.1"/>
</dbReference>
<reference evidence="2" key="1">
    <citation type="journal article" date="2020" name="Microbiol. Resour. Announc.">
        <title>Draft Genome Sequences of Thiorhodococcus mannitoliphagus and Thiorhodococcus minor, Purple Sulfur Photosynthetic Bacteria in the Gammaproteobacterial Family Chromatiaceae.</title>
        <authorList>
            <person name="Aviles F.A."/>
            <person name="Meyer T.E."/>
            <person name="Kyndt J.A."/>
        </authorList>
    </citation>
    <scope>NUCLEOTIDE SEQUENCE [LARGE SCALE GENOMIC DNA]</scope>
    <source>
        <strain evidence="2">DSM 18266</strain>
    </source>
</reference>
<reference evidence="1 2" key="2">
    <citation type="submission" date="2020-02" db="EMBL/GenBank/DDBJ databases">
        <title>Genome sequences of Thiorhodococcus mannitoliphagus and Thiorhodococcus minor, purple sulfur photosynthetic bacteria in the gammaproteobacterial family, Chromatiaceae.</title>
        <authorList>
            <person name="Aviles F.A."/>
            <person name="Meyer T.E."/>
            <person name="Kyndt J.A."/>
        </authorList>
    </citation>
    <scope>NUCLEOTIDE SEQUENCE [LARGE SCALE GENOMIC DNA]</scope>
    <source>
        <strain evidence="1 2">DSM 18266</strain>
    </source>
</reference>
<evidence type="ECO:0000313" key="1">
    <source>
        <dbReference type="EMBL" id="NEX21387.1"/>
    </source>
</evidence>
<dbReference type="EMBL" id="JAAIJR010000053">
    <property type="protein sequence ID" value="NEX21387.1"/>
    <property type="molecule type" value="Genomic_DNA"/>
</dbReference>
<dbReference type="Proteomes" id="UP000471640">
    <property type="component" value="Unassembled WGS sequence"/>
</dbReference>
<dbReference type="AlphaFoldDB" id="A0A6P1DSV5"/>
<keyword evidence="2" id="KW-1185">Reference proteome</keyword>
<gene>
    <name evidence="1" type="ORF">G3480_13870</name>
</gene>